<dbReference type="OrthoDB" id="418748at2759"/>
<reference evidence="1 2" key="1">
    <citation type="journal article" date="2019" name="Commun. Biol.">
        <title>The bagworm genome reveals a unique fibroin gene that provides high tensile strength.</title>
        <authorList>
            <person name="Kono N."/>
            <person name="Nakamura H."/>
            <person name="Ohtoshi R."/>
            <person name="Tomita M."/>
            <person name="Numata K."/>
            <person name="Arakawa K."/>
        </authorList>
    </citation>
    <scope>NUCLEOTIDE SEQUENCE [LARGE SCALE GENOMIC DNA]</scope>
</reference>
<name>A0A4C1U831_EUMVA</name>
<protein>
    <submittedName>
        <fullName evidence="1">Uncharacterized protein</fullName>
    </submittedName>
</protein>
<proteinExistence type="predicted"/>
<evidence type="ECO:0000313" key="2">
    <source>
        <dbReference type="Proteomes" id="UP000299102"/>
    </source>
</evidence>
<comment type="caution">
    <text evidence="1">The sequence shown here is derived from an EMBL/GenBank/DDBJ whole genome shotgun (WGS) entry which is preliminary data.</text>
</comment>
<gene>
    <name evidence="1" type="ORF">EVAR_94123_1</name>
</gene>
<sequence>MQLFPWKVIIFLQPTPKAPSEVLLPRVYVSPEVVSLNKACLALSRGTPARTPGVLELVLLPGMAVSFYPIVTTSKTQYPFDSRAVPSGEDKFLYQGNGSSRLDCGDEVRHPSRLVSRMGETRSGEVLFGTLNVCGSMDDKIDICELMKYRRLDILCVNETKRKAIIRGSFDTYWSGVDQS</sequence>
<dbReference type="EMBL" id="BGZK01000136">
    <property type="protein sequence ID" value="GBP22084.1"/>
    <property type="molecule type" value="Genomic_DNA"/>
</dbReference>
<organism evidence="1 2">
    <name type="scientific">Eumeta variegata</name>
    <name type="common">Bagworm moth</name>
    <name type="synonym">Eumeta japonica</name>
    <dbReference type="NCBI Taxonomy" id="151549"/>
    <lineage>
        <taxon>Eukaryota</taxon>
        <taxon>Metazoa</taxon>
        <taxon>Ecdysozoa</taxon>
        <taxon>Arthropoda</taxon>
        <taxon>Hexapoda</taxon>
        <taxon>Insecta</taxon>
        <taxon>Pterygota</taxon>
        <taxon>Neoptera</taxon>
        <taxon>Endopterygota</taxon>
        <taxon>Lepidoptera</taxon>
        <taxon>Glossata</taxon>
        <taxon>Ditrysia</taxon>
        <taxon>Tineoidea</taxon>
        <taxon>Psychidae</taxon>
        <taxon>Oiketicinae</taxon>
        <taxon>Eumeta</taxon>
    </lineage>
</organism>
<accession>A0A4C1U831</accession>
<dbReference type="Proteomes" id="UP000299102">
    <property type="component" value="Unassembled WGS sequence"/>
</dbReference>
<dbReference type="AlphaFoldDB" id="A0A4C1U831"/>
<keyword evidence="2" id="KW-1185">Reference proteome</keyword>
<evidence type="ECO:0000313" key="1">
    <source>
        <dbReference type="EMBL" id="GBP22084.1"/>
    </source>
</evidence>